<dbReference type="SUPFAM" id="SSF88697">
    <property type="entry name" value="PUA domain-like"/>
    <property type="match status" value="1"/>
</dbReference>
<dbReference type="SMART" id="SM00464">
    <property type="entry name" value="LON"/>
    <property type="match status" value="1"/>
</dbReference>
<comment type="caution">
    <text evidence="3">The sequence shown here is derived from an EMBL/GenBank/DDBJ whole genome shotgun (WGS) entry which is preliminary data.</text>
</comment>
<dbReference type="PROSITE" id="PS51787">
    <property type="entry name" value="LON_N"/>
    <property type="match status" value="1"/>
</dbReference>
<dbReference type="InterPro" id="IPR003111">
    <property type="entry name" value="Lon_prtase_N"/>
</dbReference>
<dbReference type="PANTHER" id="PTHR46732:SF8">
    <property type="entry name" value="ATP-DEPENDENT PROTEASE LA (LON) DOMAIN PROTEIN"/>
    <property type="match status" value="1"/>
</dbReference>
<dbReference type="EMBL" id="JNAX01000010">
    <property type="protein sequence ID" value="KGG21060.1"/>
    <property type="molecule type" value="Genomic_DNA"/>
</dbReference>
<dbReference type="Gene3D" id="2.30.130.40">
    <property type="entry name" value="LON domain-like"/>
    <property type="match status" value="1"/>
</dbReference>
<proteinExistence type="predicted"/>
<feature type="coiled-coil region" evidence="1">
    <location>
        <begin position="171"/>
        <end position="205"/>
    </location>
</feature>
<evidence type="ECO:0000259" key="2">
    <source>
        <dbReference type="PROSITE" id="PS51787"/>
    </source>
</evidence>
<reference evidence="4" key="1">
    <citation type="journal article" date="2014" name="Sci. Data">
        <title>Genomes of diverse isolates of the marine cyanobacterium Prochlorococcus.</title>
        <authorList>
            <person name="Biller S."/>
            <person name="Berube P."/>
            <person name="Thompson J."/>
            <person name="Kelly L."/>
            <person name="Roggensack S."/>
            <person name="Awad L."/>
            <person name="Roache-Johnson K."/>
            <person name="Ding H."/>
            <person name="Giovannoni S.J."/>
            <person name="Moore L.R."/>
            <person name="Chisholm S.W."/>
        </authorList>
    </citation>
    <scope>NUCLEOTIDE SEQUENCE [LARGE SCALE GENOMIC DNA]</scope>
    <source>
        <strain evidence="4">PAC1</strain>
    </source>
</reference>
<dbReference type="Proteomes" id="UP000030392">
    <property type="component" value="Unassembled WGS sequence"/>
</dbReference>
<dbReference type="InterPro" id="IPR015947">
    <property type="entry name" value="PUA-like_sf"/>
</dbReference>
<dbReference type="PANTHER" id="PTHR46732">
    <property type="entry name" value="ATP-DEPENDENT PROTEASE LA (LON) DOMAIN PROTEIN"/>
    <property type="match status" value="1"/>
</dbReference>
<protein>
    <recommendedName>
        <fullName evidence="2">Lon N-terminal domain-containing protein</fullName>
    </recommendedName>
</protein>
<keyword evidence="1" id="KW-0175">Coiled coil</keyword>
<dbReference type="InterPro" id="IPR046336">
    <property type="entry name" value="Lon_prtase_N_sf"/>
</dbReference>
<dbReference type="Pfam" id="PF02190">
    <property type="entry name" value="LON_substr_bdg"/>
    <property type="match status" value="1"/>
</dbReference>
<feature type="domain" description="Lon N-terminal" evidence="2">
    <location>
        <begin position="9"/>
        <end position="199"/>
    </location>
</feature>
<evidence type="ECO:0000256" key="1">
    <source>
        <dbReference type="SAM" id="Coils"/>
    </source>
</evidence>
<dbReference type="RefSeq" id="WP_036905717.1">
    <property type="nucleotide sequence ID" value="NZ_CP138967.1"/>
</dbReference>
<organism evidence="3 4">
    <name type="scientific">Prochlorococcus marinus str. PAC1</name>
    <dbReference type="NCBI Taxonomy" id="59924"/>
    <lineage>
        <taxon>Bacteria</taxon>
        <taxon>Bacillati</taxon>
        <taxon>Cyanobacteriota</taxon>
        <taxon>Cyanophyceae</taxon>
        <taxon>Synechococcales</taxon>
        <taxon>Prochlorococcaceae</taxon>
        <taxon>Prochlorococcus</taxon>
    </lineage>
</organism>
<name>A0A0A2C876_PROMR</name>
<evidence type="ECO:0000313" key="4">
    <source>
        <dbReference type="Proteomes" id="UP000030392"/>
    </source>
</evidence>
<dbReference type="AlphaFoldDB" id="A0A0A2C876"/>
<gene>
    <name evidence="3" type="ORF">EV03_1001</name>
</gene>
<accession>A0A0A2C876</accession>
<dbReference type="Gene3D" id="1.20.58.1480">
    <property type="match status" value="1"/>
</dbReference>
<sequence>MSELSVRELPLFPLPEVVLFPQEYLPLHIFETRYRVMLQSVLKSDSRFGVVRWDPIAKKMADVGCCAEIIKHQTSQDGRSNIVTIGQQRFRILEIISETPFINALVSWVDDEQISDQTKLLELKDSVSIALKDVVLLTSKLTESEKELPDSLPDIPRELSFWIAAHLGGPVASEQQNLLEITNTFHRLEREYELLDHTRKQLAARTALKDTFSNADQANN</sequence>
<evidence type="ECO:0000313" key="3">
    <source>
        <dbReference type="EMBL" id="KGG21060.1"/>
    </source>
</evidence>